<protein>
    <submittedName>
        <fullName evidence="1">Uncharacterized protein</fullName>
    </submittedName>
</protein>
<keyword evidence="2" id="KW-1185">Reference proteome</keyword>
<sequence length="29" mass="3317">MGVTAFYSNKRPYMTAFNNNKRHAIKKGA</sequence>
<name>A0A1R3GTR8_9ROSI</name>
<proteinExistence type="predicted"/>
<accession>A0A1R3GTR8</accession>
<dbReference type="AlphaFoldDB" id="A0A1R3GTR8"/>
<gene>
    <name evidence="1" type="ORF">COLO4_33434</name>
</gene>
<organism evidence="1 2">
    <name type="scientific">Corchorus olitorius</name>
    <dbReference type="NCBI Taxonomy" id="93759"/>
    <lineage>
        <taxon>Eukaryota</taxon>
        <taxon>Viridiplantae</taxon>
        <taxon>Streptophyta</taxon>
        <taxon>Embryophyta</taxon>
        <taxon>Tracheophyta</taxon>
        <taxon>Spermatophyta</taxon>
        <taxon>Magnoliopsida</taxon>
        <taxon>eudicotyledons</taxon>
        <taxon>Gunneridae</taxon>
        <taxon>Pentapetalae</taxon>
        <taxon>rosids</taxon>
        <taxon>malvids</taxon>
        <taxon>Malvales</taxon>
        <taxon>Malvaceae</taxon>
        <taxon>Grewioideae</taxon>
        <taxon>Apeibeae</taxon>
        <taxon>Corchorus</taxon>
    </lineage>
</organism>
<reference evidence="2" key="1">
    <citation type="submission" date="2013-09" db="EMBL/GenBank/DDBJ databases">
        <title>Corchorus olitorius genome sequencing.</title>
        <authorList>
            <person name="Alam M."/>
            <person name="Haque M.S."/>
            <person name="Islam M.S."/>
            <person name="Emdad E.M."/>
            <person name="Islam M.M."/>
            <person name="Ahmed B."/>
            <person name="Halim A."/>
            <person name="Hossen Q.M.M."/>
            <person name="Hossain M.Z."/>
            <person name="Ahmed R."/>
            <person name="Khan M.M."/>
            <person name="Islam R."/>
            <person name="Rashid M.M."/>
            <person name="Khan S.A."/>
            <person name="Rahman M.S."/>
            <person name="Alam M."/>
            <person name="Yahiya A.S."/>
            <person name="Khan M.S."/>
            <person name="Azam M.S."/>
            <person name="Haque T."/>
            <person name="Lashkar M.Z.H."/>
            <person name="Akhand A.I."/>
            <person name="Morshed G."/>
            <person name="Roy S."/>
            <person name="Uddin K.S."/>
            <person name="Rabeya T."/>
            <person name="Hossain A.S."/>
            <person name="Chowdhury A."/>
            <person name="Snigdha A.R."/>
            <person name="Mortoza M.S."/>
            <person name="Matin S.A."/>
            <person name="Hoque S.M.E."/>
            <person name="Islam M.K."/>
            <person name="Roy D.K."/>
            <person name="Haider R."/>
            <person name="Moosa M.M."/>
            <person name="Elias S.M."/>
            <person name="Hasan A.M."/>
            <person name="Jahan S."/>
            <person name="Shafiuddin M."/>
            <person name="Mahmood N."/>
            <person name="Shommy N.S."/>
        </authorList>
    </citation>
    <scope>NUCLEOTIDE SEQUENCE [LARGE SCALE GENOMIC DNA]</scope>
    <source>
        <strain evidence="2">cv. O-4</strain>
    </source>
</reference>
<comment type="caution">
    <text evidence="1">The sequence shown here is derived from an EMBL/GenBank/DDBJ whole genome shotgun (WGS) entry which is preliminary data.</text>
</comment>
<dbReference type="EMBL" id="AWUE01021647">
    <property type="protein sequence ID" value="OMO61437.1"/>
    <property type="molecule type" value="Genomic_DNA"/>
</dbReference>
<evidence type="ECO:0000313" key="2">
    <source>
        <dbReference type="Proteomes" id="UP000187203"/>
    </source>
</evidence>
<dbReference type="Proteomes" id="UP000187203">
    <property type="component" value="Unassembled WGS sequence"/>
</dbReference>
<evidence type="ECO:0000313" key="1">
    <source>
        <dbReference type="EMBL" id="OMO61437.1"/>
    </source>
</evidence>